<proteinExistence type="predicted"/>
<reference evidence="1" key="1">
    <citation type="journal article" date="2015" name="Nature">
        <title>Complex archaea that bridge the gap between prokaryotes and eukaryotes.</title>
        <authorList>
            <person name="Spang A."/>
            <person name="Saw J.H."/>
            <person name="Jorgensen S.L."/>
            <person name="Zaremba-Niedzwiedzka K."/>
            <person name="Martijn J."/>
            <person name="Lind A.E."/>
            <person name="van Eijk R."/>
            <person name="Schleper C."/>
            <person name="Guy L."/>
            <person name="Ettema T.J."/>
        </authorList>
    </citation>
    <scope>NUCLEOTIDE SEQUENCE</scope>
</reference>
<comment type="caution">
    <text evidence="1">The sequence shown here is derived from an EMBL/GenBank/DDBJ whole genome shotgun (WGS) entry which is preliminary data.</text>
</comment>
<protein>
    <submittedName>
        <fullName evidence="1">Uncharacterized protein</fullName>
    </submittedName>
</protein>
<accession>A0A0F9JK93</accession>
<evidence type="ECO:0000313" key="1">
    <source>
        <dbReference type="EMBL" id="KKL99382.1"/>
    </source>
</evidence>
<dbReference type="AlphaFoldDB" id="A0A0F9JK93"/>
<sequence length="175" mass="19577">MASGAIGLRFEAVNHVGQWNRVMSKIHGASLVRATIGADRMATVLLSVMRDHTSWFDHSLEDLAQMGHPYSRSGGGSSRPHGPYDVHVQFDVSRGWVQSSRLLSEALFKEMKISGDAREILMKVGVDTSKAPHAIFIIDGTRYMIQRDFLRGSYNEVKGQLAREFNDGFSRRNLI</sequence>
<dbReference type="EMBL" id="LAZR01017691">
    <property type="protein sequence ID" value="KKL99382.1"/>
    <property type="molecule type" value="Genomic_DNA"/>
</dbReference>
<name>A0A0F9JK93_9ZZZZ</name>
<organism evidence="1">
    <name type="scientific">marine sediment metagenome</name>
    <dbReference type="NCBI Taxonomy" id="412755"/>
    <lineage>
        <taxon>unclassified sequences</taxon>
        <taxon>metagenomes</taxon>
        <taxon>ecological metagenomes</taxon>
    </lineage>
</organism>
<gene>
    <name evidence="1" type="ORF">LCGC14_1815010</name>
</gene>